<reference evidence="2 3" key="1">
    <citation type="submission" date="2019-07" db="EMBL/GenBank/DDBJ databases">
        <authorList>
            <person name="Jastrzebski P J."/>
            <person name="Paukszto L."/>
            <person name="Jastrzebski P J."/>
        </authorList>
    </citation>
    <scope>NUCLEOTIDE SEQUENCE [LARGE SCALE GENOMIC DNA]</scope>
    <source>
        <strain evidence="2 3">WMS-il1</strain>
    </source>
</reference>
<accession>A0A564XVL5</accession>
<dbReference type="EMBL" id="CABIJS010000011">
    <property type="protein sequence ID" value="VUZ39055.1"/>
    <property type="molecule type" value="Genomic_DNA"/>
</dbReference>
<feature type="compositionally biased region" description="Polar residues" evidence="1">
    <location>
        <begin position="51"/>
        <end position="63"/>
    </location>
</feature>
<evidence type="ECO:0000256" key="1">
    <source>
        <dbReference type="SAM" id="MobiDB-lite"/>
    </source>
</evidence>
<protein>
    <submittedName>
        <fullName evidence="2">Uncharacterized protein</fullName>
    </submittedName>
</protein>
<gene>
    <name evidence="2" type="ORF">WMSIL1_LOCUS568</name>
</gene>
<organism evidence="2 3">
    <name type="scientific">Hymenolepis diminuta</name>
    <name type="common">Rat tapeworm</name>
    <dbReference type="NCBI Taxonomy" id="6216"/>
    <lineage>
        <taxon>Eukaryota</taxon>
        <taxon>Metazoa</taxon>
        <taxon>Spiralia</taxon>
        <taxon>Lophotrochozoa</taxon>
        <taxon>Platyhelminthes</taxon>
        <taxon>Cestoda</taxon>
        <taxon>Eucestoda</taxon>
        <taxon>Cyclophyllidea</taxon>
        <taxon>Hymenolepididae</taxon>
        <taxon>Hymenolepis</taxon>
    </lineage>
</organism>
<evidence type="ECO:0000313" key="3">
    <source>
        <dbReference type="Proteomes" id="UP000321570"/>
    </source>
</evidence>
<keyword evidence="3" id="KW-1185">Reference proteome</keyword>
<sequence length="105" mass="12075">MPTKPYDELKFAILERMEEPKLEFNRRLRKELMNGVANGPQPHRRDDSEPDPSQTDSDGSWSTIIVPETGFDTEQSILIIENASKYYRILLTISTLFGERSSTAR</sequence>
<proteinExistence type="predicted"/>
<name>A0A564XVL5_HYMDI</name>
<feature type="region of interest" description="Disordered" evidence="1">
    <location>
        <begin position="32"/>
        <end position="63"/>
    </location>
</feature>
<dbReference type="AlphaFoldDB" id="A0A564XVL5"/>
<evidence type="ECO:0000313" key="2">
    <source>
        <dbReference type="EMBL" id="VUZ39055.1"/>
    </source>
</evidence>
<dbReference type="Proteomes" id="UP000321570">
    <property type="component" value="Unassembled WGS sequence"/>
</dbReference>